<dbReference type="Proteomes" id="UP000807025">
    <property type="component" value="Unassembled WGS sequence"/>
</dbReference>
<accession>A0A9P6DCR2</accession>
<evidence type="ECO:0000313" key="3">
    <source>
        <dbReference type="Proteomes" id="UP000807025"/>
    </source>
</evidence>
<sequence>MRELEQQAHAKNDEPEVLDGRWIGLLYFRRANMTELNPESNVFDQRWQQQRIRRLYRPPLEEIFEDVHRASAEDNAPGVNSHTPTSAGPRKQPGSGHTRSLEH</sequence>
<name>A0A9P6DCR2_PLEER</name>
<dbReference type="EMBL" id="MU154608">
    <property type="protein sequence ID" value="KAF9492009.1"/>
    <property type="molecule type" value="Genomic_DNA"/>
</dbReference>
<comment type="caution">
    <text evidence="2">The sequence shown here is derived from an EMBL/GenBank/DDBJ whole genome shotgun (WGS) entry which is preliminary data.</text>
</comment>
<feature type="region of interest" description="Disordered" evidence="1">
    <location>
        <begin position="68"/>
        <end position="103"/>
    </location>
</feature>
<organism evidence="2 3">
    <name type="scientific">Pleurotus eryngii</name>
    <name type="common">Boletus of the steppes</name>
    <dbReference type="NCBI Taxonomy" id="5323"/>
    <lineage>
        <taxon>Eukaryota</taxon>
        <taxon>Fungi</taxon>
        <taxon>Dikarya</taxon>
        <taxon>Basidiomycota</taxon>
        <taxon>Agaricomycotina</taxon>
        <taxon>Agaricomycetes</taxon>
        <taxon>Agaricomycetidae</taxon>
        <taxon>Agaricales</taxon>
        <taxon>Pleurotineae</taxon>
        <taxon>Pleurotaceae</taxon>
        <taxon>Pleurotus</taxon>
    </lineage>
</organism>
<evidence type="ECO:0000256" key="1">
    <source>
        <dbReference type="SAM" id="MobiDB-lite"/>
    </source>
</evidence>
<proteinExistence type="predicted"/>
<dbReference type="AlphaFoldDB" id="A0A9P6DCR2"/>
<protein>
    <submittedName>
        <fullName evidence="2">Uncharacterized protein</fullName>
    </submittedName>
</protein>
<evidence type="ECO:0000313" key="2">
    <source>
        <dbReference type="EMBL" id="KAF9492009.1"/>
    </source>
</evidence>
<gene>
    <name evidence="2" type="ORF">BDN71DRAFT_1239726</name>
</gene>
<keyword evidence="3" id="KW-1185">Reference proteome</keyword>
<reference evidence="2" key="1">
    <citation type="submission" date="2020-11" db="EMBL/GenBank/DDBJ databases">
        <authorList>
            <consortium name="DOE Joint Genome Institute"/>
            <person name="Ahrendt S."/>
            <person name="Riley R."/>
            <person name="Andreopoulos W."/>
            <person name="Labutti K."/>
            <person name="Pangilinan J."/>
            <person name="Ruiz-Duenas F.J."/>
            <person name="Barrasa J.M."/>
            <person name="Sanchez-Garcia M."/>
            <person name="Camarero S."/>
            <person name="Miyauchi S."/>
            <person name="Serrano A."/>
            <person name="Linde D."/>
            <person name="Babiker R."/>
            <person name="Drula E."/>
            <person name="Ayuso-Fernandez I."/>
            <person name="Pacheco R."/>
            <person name="Padilla G."/>
            <person name="Ferreira P."/>
            <person name="Barriuso J."/>
            <person name="Kellner H."/>
            <person name="Castanera R."/>
            <person name="Alfaro M."/>
            <person name="Ramirez L."/>
            <person name="Pisabarro A.G."/>
            <person name="Kuo A."/>
            <person name="Tritt A."/>
            <person name="Lipzen A."/>
            <person name="He G."/>
            <person name="Yan M."/>
            <person name="Ng V."/>
            <person name="Cullen D."/>
            <person name="Martin F."/>
            <person name="Rosso M.-N."/>
            <person name="Henrissat B."/>
            <person name="Hibbett D."/>
            <person name="Martinez A.T."/>
            <person name="Grigoriev I.V."/>
        </authorList>
    </citation>
    <scope>NUCLEOTIDE SEQUENCE</scope>
    <source>
        <strain evidence="2">ATCC 90797</strain>
    </source>
</reference>